<proteinExistence type="predicted"/>
<dbReference type="KEGG" id="ome:OLMES_0491"/>
<dbReference type="EMBL" id="CP021425">
    <property type="protein sequence ID" value="ARU54594.1"/>
    <property type="molecule type" value="Genomic_DNA"/>
</dbReference>
<feature type="transmembrane region" description="Helical" evidence="1">
    <location>
        <begin position="209"/>
        <end position="230"/>
    </location>
</feature>
<dbReference type="GO" id="GO:0016787">
    <property type="term" value="F:hydrolase activity"/>
    <property type="evidence" value="ECO:0007669"/>
    <property type="project" value="UniProtKB-KW"/>
</dbReference>
<keyword evidence="3" id="KW-1185">Reference proteome</keyword>
<name>A0A1Y0I574_9GAMM</name>
<dbReference type="Proteomes" id="UP000196027">
    <property type="component" value="Chromosome"/>
</dbReference>
<dbReference type="PANTHER" id="PTHR39456:SF1">
    <property type="entry name" value="METAL-DEPENDENT HYDROLASE"/>
    <property type="match status" value="1"/>
</dbReference>
<feature type="transmembrane region" description="Helical" evidence="1">
    <location>
        <begin position="139"/>
        <end position="161"/>
    </location>
</feature>
<evidence type="ECO:0000256" key="1">
    <source>
        <dbReference type="SAM" id="Phobius"/>
    </source>
</evidence>
<dbReference type="PANTHER" id="PTHR39456">
    <property type="entry name" value="METAL-DEPENDENT HYDROLASE"/>
    <property type="match status" value="1"/>
</dbReference>
<dbReference type="Pfam" id="PF10118">
    <property type="entry name" value="Metal_hydrol"/>
    <property type="match status" value="1"/>
</dbReference>
<accession>A0A1Y0I574</accession>
<dbReference type="PIRSF" id="PIRSF007580">
    <property type="entry name" value="UCP07580"/>
    <property type="match status" value="1"/>
</dbReference>
<keyword evidence="1" id="KW-1133">Transmembrane helix</keyword>
<keyword evidence="1" id="KW-0812">Transmembrane</keyword>
<sequence length="313" mass="35557">MSKTNIKKASSANYDIIPRRVKFDWETSPLHWIPDDPFASHALNEFSFLLTQGEKFFCRVFRTALPHVKDDKLRADVEAFIKQEAVHSHAHHESIEGYLKRLGLSGGRFEERNALLFDQLLLDDPFGRKLPESLQYQWLVFRIGLVAAIEHYTAALGVFVLEADAWDKHGADPIVADLFRWHGAEEVEHRTVAYDLYRHLGGTHSMRTLAMAIAFPALVSLSMLGTAHMIRHDEKLKNASRTPIPLRLILGWLRSARLGTFPAMRWFPLHALRFLRPGYNPLDEASTEQALAYIHSSPGVLAANNGVHHEKAE</sequence>
<evidence type="ECO:0000313" key="2">
    <source>
        <dbReference type="EMBL" id="ARU54594.1"/>
    </source>
</evidence>
<evidence type="ECO:0000313" key="3">
    <source>
        <dbReference type="Proteomes" id="UP000196027"/>
    </source>
</evidence>
<dbReference type="RefSeq" id="WP_087459774.1">
    <property type="nucleotide sequence ID" value="NZ_CP021425.1"/>
</dbReference>
<keyword evidence="2" id="KW-0378">Hydrolase</keyword>
<gene>
    <name evidence="2" type="ORF">OLMES_0491</name>
</gene>
<dbReference type="AlphaFoldDB" id="A0A1Y0I574"/>
<reference evidence="2 3" key="1">
    <citation type="submission" date="2017-05" db="EMBL/GenBank/DDBJ databases">
        <title>Genomic insights into alkan degradation activity of Oleiphilus messinensis.</title>
        <authorList>
            <person name="Kozyavkin S.A."/>
            <person name="Slesarev A.I."/>
            <person name="Golyshin P.N."/>
            <person name="Korzhenkov A."/>
            <person name="Golyshina O.N."/>
            <person name="Toshchakov S.V."/>
        </authorList>
    </citation>
    <scope>NUCLEOTIDE SEQUENCE [LARGE SCALE GENOMIC DNA]</scope>
    <source>
        <strain evidence="2 3">ME102</strain>
    </source>
</reference>
<protein>
    <submittedName>
        <fullName evidence="2">Metal-dependent hydrolase</fullName>
    </submittedName>
</protein>
<organism evidence="2 3">
    <name type="scientific">Oleiphilus messinensis</name>
    <dbReference type="NCBI Taxonomy" id="141451"/>
    <lineage>
        <taxon>Bacteria</taxon>
        <taxon>Pseudomonadati</taxon>
        <taxon>Pseudomonadota</taxon>
        <taxon>Gammaproteobacteria</taxon>
        <taxon>Oceanospirillales</taxon>
        <taxon>Oleiphilaceae</taxon>
        <taxon>Oleiphilus</taxon>
    </lineage>
</organism>
<dbReference type="OrthoDB" id="5727566at2"/>
<dbReference type="InterPro" id="IPR016516">
    <property type="entry name" value="UCP07580"/>
</dbReference>
<keyword evidence="1" id="KW-0472">Membrane</keyword>